<dbReference type="OrthoDB" id="7375795at2"/>
<sequence length="153" mass="16728">MRRRLFLAASPLLAAGPALAHPPRQPDNAEAQSIIEEIKTFREKIAKAVTDKDFPTLRAIYADAFTHTHGSGKVDNKDARLVLAMAGEPMIENAPASELSFRVFAGPTVIVTGKSPILNVKEQKTYDFRWVAVYVTGRDGWLLAASQATRLPA</sequence>
<dbReference type="RefSeq" id="WP_147153950.1">
    <property type="nucleotide sequence ID" value="NZ_BKAJ01000105.1"/>
</dbReference>
<reference evidence="3 4" key="1">
    <citation type="submission" date="2019-07" db="EMBL/GenBank/DDBJ databases">
        <title>Whole genome shotgun sequence of Reyranella soli NBRC 108950.</title>
        <authorList>
            <person name="Hosoyama A."/>
            <person name="Uohara A."/>
            <person name="Ohji S."/>
            <person name="Ichikawa N."/>
        </authorList>
    </citation>
    <scope>NUCLEOTIDE SEQUENCE [LARGE SCALE GENOMIC DNA]</scope>
    <source>
        <strain evidence="3 4">NBRC 108950</strain>
    </source>
</reference>
<feature type="chain" id="PRO_5021919685" description="DUF4440 domain-containing protein" evidence="1">
    <location>
        <begin position="21"/>
        <end position="153"/>
    </location>
</feature>
<dbReference type="InterPro" id="IPR027843">
    <property type="entry name" value="DUF4440"/>
</dbReference>
<dbReference type="SUPFAM" id="SSF54427">
    <property type="entry name" value="NTF2-like"/>
    <property type="match status" value="1"/>
</dbReference>
<dbReference type="AlphaFoldDB" id="A0A512NI19"/>
<dbReference type="Pfam" id="PF14534">
    <property type="entry name" value="DUF4440"/>
    <property type="match status" value="1"/>
</dbReference>
<gene>
    <name evidence="3" type="ORF">RSO01_57420</name>
</gene>
<dbReference type="Proteomes" id="UP000321058">
    <property type="component" value="Unassembled WGS sequence"/>
</dbReference>
<accession>A0A512NI19</accession>
<evidence type="ECO:0000313" key="3">
    <source>
        <dbReference type="EMBL" id="GEP58576.1"/>
    </source>
</evidence>
<dbReference type="EMBL" id="BKAJ01000105">
    <property type="protein sequence ID" value="GEP58576.1"/>
    <property type="molecule type" value="Genomic_DNA"/>
</dbReference>
<protein>
    <recommendedName>
        <fullName evidence="2">DUF4440 domain-containing protein</fullName>
    </recommendedName>
</protein>
<dbReference type="InterPro" id="IPR032710">
    <property type="entry name" value="NTF2-like_dom_sf"/>
</dbReference>
<feature type="signal peptide" evidence="1">
    <location>
        <begin position="1"/>
        <end position="20"/>
    </location>
</feature>
<feature type="domain" description="DUF4440" evidence="2">
    <location>
        <begin position="40"/>
        <end position="143"/>
    </location>
</feature>
<evidence type="ECO:0000256" key="1">
    <source>
        <dbReference type="SAM" id="SignalP"/>
    </source>
</evidence>
<dbReference type="Gene3D" id="3.10.450.50">
    <property type="match status" value="1"/>
</dbReference>
<name>A0A512NI19_9HYPH</name>
<keyword evidence="1" id="KW-0732">Signal</keyword>
<proteinExistence type="predicted"/>
<evidence type="ECO:0000259" key="2">
    <source>
        <dbReference type="Pfam" id="PF14534"/>
    </source>
</evidence>
<comment type="caution">
    <text evidence="3">The sequence shown here is derived from an EMBL/GenBank/DDBJ whole genome shotgun (WGS) entry which is preliminary data.</text>
</comment>
<organism evidence="3 4">
    <name type="scientific">Reyranella soli</name>
    <dbReference type="NCBI Taxonomy" id="1230389"/>
    <lineage>
        <taxon>Bacteria</taxon>
        <taxon>Pseudomonadati</taxon>
        <taxon>Pseudomonadota</taxon>
        <taxon>Alphaproteobacteria</taxon>
        <taxon>Hyphomicrobiales</taxon>
        <taxon>Reyranellaceae</taxon>
        <taxon>Reyranella</taxon>
    </lineage>
</organism>
<keyword evidence="4" id="KW-1185">Reference proteome</keyword>
<evidence type="ECO:0000313" key="4">
    <source>
        <dbReference type="Proteomes" id="UP000321058"/>
    </source>
</evidence>